<gene>
    <name evidence="1" type="ORF">L2E82_27942</name>
</gene>
<evidence type="ECO:0000313" key="2">
    <source>
        <dbReference type="Proteomes" id="UP001055811"/>
    </source>
</evidence>
<name>A0ACB9CUK3_CICIN</name>
<accession>A0ACB9CUK3</accession>
<proteinExistence type="predicted"/>
<organism evidence="1 2">
    <name type="scientific">Cichorium intybus</name>
    <name type="common">Chicory</name>
    <dbReference type="NCBI Taxonomy" id="13427"/>
    <lineage>
        <taxon>Eukaryota</taxon>
        <taxon>Viridiplantae</taxon>
        <taxon>Streptophyta</taxon>
        <taxon>Embryophyta</taxon>
        <taxon>Tracheophyta</taxon>
        <taxon>Spermatophyta</taxon>
        <taxon>Magnoliopsida</taxon>
        <taxon>eudicotyledons</taxon>
        <taxon>Gunneridae</taxon>
        <taxon>Pentapetalae</taxon>
        <taxon>asterids</taxon>
        <taxon>campanulids</taxon>
        <taxon>Asterales</taxon>
        <taxon>Asteraceae</taxon>
        <taxon>Cichorioideae</taxon>
        <taxon>Cichorieae</taxon>
        <taxon>Cichoriinae</taxon>
        <taxon>Cichorium</taxon>
    </lineage>
</organism>
<reference evidence="2" key="1">
    <citation type="journal article" date="2022" name="Mol. Ecol. Resour.">
        <title>The genomes of chicory, endive, great burdock and yacon provide insights into Asteraceae palaeo-polyploidization history and plant inulin production.</title>
        <authorList>
            <person name="Fan W."/>
            <person name="Wang S."/>
            <person name="Wang H."/>
            <person name="Wang A."/>
            <person name="Jiang F."/>
            <person name="Liu H."/>
            <person name="Zhao H."/>
            <person name="Xu D."/>
            <person name="Zhang Y."/>
        </authorList>
    </citation>
    <scope>NUCLEOTIDE SEQUENCE [LARGE SCALE GENOMIC DNA]</scope>
    <source>
        <strain evidence="2">cv. Punajuju</strain>
    </source>
</reference>
<comment type="caution">
    <text evidence="1">The sequence shown here is derived from an EMBL/GenBank/DDBJ whole genome shotgun (WGS) entry which is preliminary data.</text>
</comment>
<keyword evidence="2" id="KW-1185">Reference proteome</keyword>
<protein>
    <submittedName>
        <fullName evidence="1">Uncharacterized protein</fullName>
    </submittedName>
</protein>
<reference evidence="1 2" key="2">
    <citation type="journal article" date="2022" name="Mol. Ecol. Resour.">
        <title>The genomes of chicory, endive, great burdock and yacon provide insights into Asteraceae paleo-polyploidization history and plant inulin production.</title>
        <authorList>
            <person name="Fan W."/>
            <person name="Wang S."/>
            <person name="Wang H."/>
            <person name="Wang A."/>
            <person name="Jiang F."/>
            <person name="Liu H."/>
            <person name="Zhao H."/>
            <person name="Xu D."/>
            <person name="Zhang Y."/>
        </authorList>
    </citation>
    <scope>NUCLEOTIDE SEQUENCE [LARGE SCALE GENOMIC DNA]</scope>
    <source>
        <strain evidence="2">cv. Punajuju</strain>
        <tissue evidence="1">Leaves</tissue>
    </source>
</reference>
<dbReference type="EMBL" id="CM042013">
    <property type="protein sequence ID" value="KAI3737926.1"/>
    <property type="molecule type" value="Genomic_DNA"/>
</dbReference>
<dbReference type="Proteomes" id="UP001055811">
    <property type="component" value="Linkage Group LG05"/>
</dbReference>
<evidence type="ECO:0000313" key="1">
    <source>
        <dbReference type="EMBL" id="KAI3737926.1"/>
    </source>
</evidence>
<sequence>MVGRGLMRALMFDEISSVLGMFDEGYLVLNLLRFEGRGYYRVISKSFSRVSITQKDESSFLNSSEVRSSVCLFFFIDPLPFNRIHFECFLVYYSVSEVGFIIRHKRTKGWCLINC</sequence>